<gene>
    <name evidence="1" type="ORF">Z042_26310</name>
</gene>
<organism evidence="1 2">
    <name type="scientific">Chania multitudinisentens RB-25</name>
    <dbReference type="NCBI Taxonomy" id="1441930"/>
    <lineage>
        <taxon>Bacteria</taxon>
        <taxon>Pseudomonadati</taxon>
        <taxon>Pseudomonadota</taxon>
        <taxon>Gammaproteobacteria</taxon>
        <taxon>Enterobacterales</taxon>
        <taxon>Yersiniaceae</taxon>
        <taxon>Chania</taxon>
    </lineage>
</organism>
<dbReference type="EMBL" id="CP007044">
    <property type="protein sequence ID" value="AJW29000.1"/>
    <property type="molecule type" value="Genomic_DNA"/>
</dbReference>
<reference evidence="1 2" key="2">
    <citation type="submission" date="2015-03" db="EMBL/GenBank/DDBJ databases">
        <authorList>
            <person name="Chan K.-G."/>
        </authorList>
    </citation>
    <scope>NUCLEOTIDE SEQUENCE [LARGE SCALE GENOMIC DNA]</scope>
    <source>
        <strain evidence="1 2">RB-25</strain>
    </source>
</reference>
<keyword evidence="2" id="KW-1185">Reference proteome</keyword>
<reference evidence="1 2" key="1">
    <citation type="submission" date="2014-01" db="EMBL/GenBank/DDBJ databases">
        <title>Isolation of Serratia multitudinisentens RB-25 from Ex-Landfill site.</title>
        <authorList>
            <person name="Robson E.H.J."/>
        </authorList>
    </citation>
    <scope>NUCLEOTIDE SEQUENCE [LARGE SCALE GENOMIC DNA]</scope>
    <source>
        <strain evidence="1 2">RB-25</strain>
    </source>
</reference>
<proteinExistence type="predicted"/>
<evidence type="ECO:0000313" key="1">
    <source>
        <dbReference type="EMBL" id="AJW29000.1"/>
    </source>
</evidence>
<name>A0A0D4ZYG9_9GAMM</name>
<evidence type="ECO:0000313" key="2">
    <source>
        <dbReference type="Proteomes" id="UP000019030"/>
    </source>
</evidence>
<dbReference type="HOGENOM" id="CLU_1169249_0_0_6"/>
<dbReference type="AlphaFoldDB" id="A0A0D4ZYG9"/>
<dbReference type="OrthoDB" id="6624692at2"/>
<accession>A0A0D4ZYG9</accession>
<protein>
    <submittedName>
        <fullName evidence="1">Uncharacterized protein</fullName>
    </submittedName>
</protein>
<sequence>MTPSTLPNKLWRAASEVKSFVEKFPDGVILADVKSKVEAYKALNRKEQYALMDFLQARESILMLECRPLSAKHPIIMLRHKRFGYPKTIPGYEFPLCPLPKIALNNQPSPNDTKPKEQVMAQEIKATPELLRKQAEELLKAAEKAEKQASESDLFNKKLAPVKLEVLQAVGAIQRKFDEMMDCMSTLEKVAAKLKELSA</sequence>
<dbReference type="KEGG" id="sfo:Z042_26310"/>
<dbReference type="Proteomes" id="UP000019030">
    <property type="component" value="Chromosome"/>
</dbReference>